<name>A0A7T0KDS8_9CORY</name>
<dbReference type="EMBL" id="CP064954">
    <property type="protein sequence ID" value="QPK78727.1"/>
    <property type="molecule type" value="Genomic_DNA"/>
</dbReference>
<evidence type="ECO:0000313" key="1">
    <source>
        <dbReference type="EMBL" id="QPK78727.1"/>
    </source>
</evidence>
<reference evidence="1 2" key="1">
    <citation type="submission" date="2020-11" db="EMBL/GenBank/DDBJ databases">
        <title>Corynebacterium sp. ZJ-599.</title>
        <authorList>
            <person name="Zhou J."/>
        </authorList>
    </citation>
    <scope>NUCLEOTIDE SEQUENCE [LARGE SCALE GENOMIC DNA]</scope>
    <source>
        <strain evidence="1 2">ZJ-599</strain>
    </source>
</reference>
<protein>
    <submittedName>
        <fullName evidence="1">Transducer protein Htr23</fullName>
    </submittedName>
</protein>
<keyword evidence="2" id="KW-1185">Reference proteome</keyword>
<evidence type="ECO:0000313" key="2">
    <source>
        <dbReference type="Proteomes" id="UP000594681"/>
    </source>
</evidence>
<dbReference type="Proteomes" id="UP000594681">
    <property type="component" value="Chromosome"/>
</dbReference>
<gene>
    <name evidence="1" type="ORF">G7Y31_09285</name>
</gene>
<dbReference type="KEGG" id="cliz:G7Y31_09285"/>
<proteinExistence type="predicted"/>
<accession>A0A7T0KDS8</accession>
<organism evidence="1 2">
    <name type="scientific">Corynebacterium lizhenjunii</name>
    <dbReference type="NCBI Taxonomy" id="2709394"/>
    <lineage>
        <taxon>Bacteria</taxon>
        <taxon>Bacillati</taxon>
        <taxon>Actinomycetota</taxon>
        <taxon>Actinomycetes</taxon>
        <taxon>Mycobacteriales</taxon>
        <taxon>Corynebacteriaceae</taxon>
        <taxon>Corynebacterium</taxon>
    </lineage>
</organism>
<dbReference type="AlphaFoldDB" id="A0A7T0KDS8"/>
<dbReference type="RefSeq" id="WP_165009791.1">
    <property type="nucleotide sequence ID" value="NZ_CP064954.1"/>
</dbReference>
<sequence length="94" mass="9763">MRTFEIDTDYTRALARDLDAQAQPQPHHLPVLPGGPLGDFCSALAAAFHNLTARDNQLRADFAYLADTAVATSNAAESADATSATACASLLGGS</sequence>